<sequence length="220" mass="22945">MQGTPATGSSCTVGVSAPGVDTAVICSKITEGSAAWCPGNKGVSAPGADTNTAARRRGVKSASTPGVDDTASSVGGCKRATREKLACSCAAGLNEKAKCNQAGLDCVRPRKESTDGYDKGNPFQGWAWTRNKWSRAPQEETTAQATQAAQVSVWDREATRDVCRGDIGHDVEWQDVERLDTGPYWSPVPVNAIGESSDECVGADVASSHELGALCEGPVR</sequence>
<dbReference type="Proteomes" id="UP000736787">
    <property type="component" value="Unassembled WGS sequence"/>
</dbReference>
<name>A0A8T1ABC3_9STRA</name>
<evidence type="ECO:0000313" key="2">
    <source>
        <dbReference type="EMBL" id="KAG2874520.1"/>
    </source>
</evidence>
<accession>A0A8T1ABC3</accession>
<comment type="caution">
    <text evidence="2">The sequence shown here is derived from an EMBL/GenBank/DDBJ whole genome shotgun (WGS) entry which is preliminary data.</text>
</comment>
<gene>
    <name evidence="2" type="ORF">PC117_g27597</name>
</gene>
<reference evidence="2" key="1">
    <citation type="submission" date="2018-10" db="EMBL/GenBank/DDBJ databases">
        <title>Effector identification in a new, highly contiguous assembly of the strawberry crown rot pathogen Phytophthora cactorum.</title>
        <authorList>
            <person name="Armitage A.D."/>
            <person name="Nellist C.F."/>
            <person name="Bates H."/>
            <person name="Vickerstaff R.J."/>
            <person name="Harrison R.J."/>
        </authorList>
    </citation>
    <scope>NUCLEOTIDE SEQUENCE</scope>
    <source>
        <strain evidence="2">4040</strain>
    </source>
</reference>
<evidence type="ECO:0000313" key="3">
    <source>
        <dbReference type="Proteomes" id="UP000736787"/>
    </source>
</evidence>
<protein>
    <submittedName>
        <fullName evidence="2">Uncharacterized protein</fullName>
    </submittedName>
</protein>
<dbReference type="EMBL" id="RCMK01003546">
    <property type="protein sequence ID" value="KAG2874520.1"/>
    <property type="molecule type" value="Genomic_DNA"/>
</dbReference>
<evidence type="ECO:0000256" key="1">
    <source>
        <dbReference type="SAM" id="MobiDB-lite"/>
    </source>
</evidence>
<feature type="region of interest" description="Disordered" evidence="1">
    <location>
        <begin position="41"/>
        <end position="74"/>
    </location>
</feature>
<dbReference type="AlphaFoldDB" id="A0A8T1ABC3"/>
<proteinExistence type="predicted"/>
<organism evidence="2 3">
    <name type="scientific">Phytophthora cactorum</name>
    <dbReference type="NCBI Taxonomy" id="29920"/>
    <lineage>
        <taxon>Eukaryota</taxon>
        <taxon>Sar</taxon>
        <taxon>Stramenopiles</taxon>
        <taxon>Oomycota</taxon>
        <taxon>Peronosporomycetes</taxon>
        <taxon>Peronosporales</taxon>
        <taxon>Peronosporaceae</taxon>
        <taxon>Phytophthora</taxon>
    </lineage>
</organism>
<dbReference type="VEuPathDB" id="FungiDB:PC110_g22937"/>